<dbReference type="InterPro" id="IPR001018">
    <property type="entry name" value="Beta-lactamase_class-B_CS"/>
</dbReference>
<feature type="chain" id="PRO_5046405386" description="beta-lactamase" evidence="12">
    <location>
        <begin position="22"/>
        <end position="294"/>
    </location>
</feature>
<evidence type="ECO:0000256" key="11">
    <source>
        <dbReference type="ARBA" id="ARBA00023251"/>
    </source>
</evidence>
<dbReference type="EMBL" id="CP071517">
    <property type="protein sequence ID" value="QSX76416.1"/>
    <property type="molecule type" value="Genomic_DNA"/>
</dbReference>
<dbReference type="EC" id="3.5.2.6" evidence="5"/>
<sequence>MPRVSAVASLLLIAIASPAAAAPPRKAEPALPQLKAYETKEEWRQPVPPFRIGDHTWYVGTAGLSALLVKTDAGAVLIDGGMPQAADMILARMRELGVAPSDLKYILHSHAHADHSGPLAAIQRATGARVVSNAESDALLARGGSADLHFGDEIQFPPLRADRLVLDDEVLELGGMRFTVHFTPGHTPGSMSWTWDDTRNRKPLRIAYVDSLSAPGYHLASNPRYPHIVDDYRRSVDAVRALPCDVLITPHPDASGWTPANTSAPHPQPMTCADYATRAAARLDEQLKAEEAKH</sequence>
<dbReference type="Pfam" id="PF00753">
    <property type="entry name" value="Lactamase_B"/>
    <property type="match status" value="1"/>
</dbReference>
<dbReference type="PROSITE" id="PS00743">
    <property type="entry name" value="BETA_LACTAMASE_B_1"/>
    <property type="match status" value="1"/>
</dbReference>
<gene>
    <name evidence="14" type="primary">bla</name>
    <name evidence="14" type="ORF">HIV01_008065</name>
</gene>
<keyword evidence="11" id="KW-0046">Antibiotic resistance</keyword>
<evidence type="ECO:0000256" key="7">
    <source>
        <dbReference type="ARBA" id="ARBA00022729"/>
    </source>
</evidence>
<evidence type="ECO:0000256" key="5">
    <source>
        <dbReference type="ARBA" id="ARBA00012865"/>
    </source>
</evidence>
<dbReference type="RefSeq" id="WP_200609458.1">
    <property type="nucleotide sequence ID" value="NZ_CP071517.1"/>
</dbReference>
<accession>A0ABX7RGK1</accession>
<comment type="cofactor">
    <cofactor evidence="2">
        <name>Zn(2+)</name>
        <dbReference type="ChEBI" id="CHEBI:29105"/>
    </cofactor>
</comment>
<evidence type="ECO:0000256" key="12">
    <source>
        <dbReference type="SAM" id="SignalP"/>
    </source>
</evidence>
<dbReference type="SMART" id="SM00849">
    <property type="entry name" value="Lactamase_B"/>
    <property type="match status" value="1"/>
</dbReference>
<dbReference type="Proteomes" id="UP000663400">
    <property type="component" value="Chromosome"/>
</dbReference>
<evidence type="ECO:0000256" key="6">
    <source>
        <dbReference type="ARBA" id="ARBA00022723"/>
    </source>
</evidence>
<evidence type="ECO:0000256" key="10">
    <source>
        <dbReference type="ARBA" id="ARBA00022833"/>
    </source>
</evidence>
<dbReference type="PANTHER" id="PTHR42951">
    <property type="entry name" value="METALLO-BETA-LACTAMASE DOMAIN-CONTAINING"/>
    <property type="match status" value="1"/>
</dbReference>
<keyword evidence="8" id="KW-0574">Periplasm</keyword>
<evidence type="ECO:0000259" key="13">
    <source>
        <dbReference type="SMART" id="SM00849"/>
    </source>
</evidence>
<dbReference type="Gene3D" id="3.60.15.10">
    <property type="entry name" value="Ribonuclease Z/Hydroxyacylglutathione hydrolase-like"/>
    <property type="match status" value="1"/>
</dbReference>
<evidence type="ECO:0000256" key="4">
    <source>
        <dbReference type="ARBA" id="ARBA00005250"/>
    </source>
</evidence>
<name>A0ABX7RGK1_9GAMM</name>
<feature type="signal peptide" evidence="12">
    <location>
        <begin position="1"/>
        <end position="21"/>
    </location>
</feature>
<evidence type="ECO:0000256" key="1">
    <source>
        <dbReference type="ARBA" id="ARBA00001526"/>
    </source>
</evidence>
<protein>
    <recommendedName>
        <fullName evidence="5">beta-lactamase</fullName>
        <ecNumber evidence="5">3.5.2.6</ecNumber>
    </recommendedName>
</protein>
<dbReference type="NCBIfam" id="NF033105">
    <property type="entry name" value="bla_subclass_B3"/>
    <property type="match status" value="1"/>
</dbReference>
<comment type="subcellular location">
    <subcellularLocation>
        <location evidence="3">Periplasm</location>
    </subcellularLocation>
</comment>
<reference evidence="14 15" key="1">
    <citation type="submission" date="2021-02" db="EMBL/GenBank/DDBJ databases">
        <title>Lysobacter arenosi sp. nov., isolated from soil of gangwondo yeongwol, south Korea.</title>
        <authorList>
            <person name="Kim K.R."/>
            <person name="Kim K.H."/>
            <person name="Jeon C.O."/>
        </authorList>
    </citation>
    <scope>NUCLEOTIDE SEQUENCE [LARGE SCALE GENOMIC DNA]</scope>
    <source>
        <strain evidence="14 15">R7</strain>
    </source>
</reference>
<dbReference type="SUPFAM" id="SSF56281">
    <property type="entry name" value="Metallo-hydrolase/oxidoreductase"/>
    <property type="match status" value="1"/>
</dbReference>
<dbReference type="InterPro" id="IPR001279">
    <property type="entry name" value="Metallo-B-lactamas"/>
</dbReference>
<keyword evidence="6" id="KW-0479">Metal-binding</keyword>
<keyword evidence="9" id="KW-0378">Hydrolase</keyword>
<feature type="domain" description="Metallo-beta-lactamase" evidence="13">
    <location>
        <begin position="63"/>
        <end position="251"/>
    </location>
</feature>
<keyword evidence="15" id="KW-1185">Reference proteome</keyword>
<evidence type="ECO:0000256" key="8">
    <source>
        <dbReference type="ARBA" id="ARBA00022764"/>
    </source>
</evidence>
<evidence type="ECO:0000313" key="14">
    <source>
        <dbReference type="EMBL" id="QSX76416.1"/>
    </source>
</evidence>
<comment type="similarity">
    <text evidence="4">Belongs to the metallo-beta-lactamase superfamily. Class-B beta-lactamase family.</text>
</comment>
<dbReference type="PANTHER" id="PTHR42951:SF17">
    <property type="entry name" value="METALLO-BETA-LACTAMASE DOMAIN-CONTAINING PROTEIN"/>
    <property type="match status" value="1"/>
</dbReference>
<evidence type="ECO:0000256" key="2">
    <source>
        <dbReference type="ARBA" id="ARBA00001947"/>
    </source>
</evidence>
<evidence type="ECO:0000256" key="9">
    <source>
        <dbReference type="ARBA" id="ARBA00022801"/>
    </source>
</evidence>
<evidence type="ECO:0000313" key="15">
    <source>
        <dbReference type="Proteomes" id="UP000663400"/>
    </source>
</evidence>
<evidence type="ECO:0000256" key="3">
    <source>
        <dbReference type="ARBA" id="ARBA00004418"/>
    </source>
</evidence>
<keyword evidence="10" id="KW-0862">Zinc</keyword>
<comment type="catalytic activity">
    <reaction evidence="1">
        <text>a beta-lactam + H2O = a substituted beta-amino acid</text>
        <dbReference type="Rhea" id="RHEA:20401"/>
        <dbReference type="ChEBI" id="CHEBI:15377"/>
        <dbReference type="ChEBI" id="CHEBI:35627"/>
        <dbReference type="ChEBI" id="CHEBI:140347"/>
        <dbReference type="EC" id="3.5.2.6"/>
    </reaction>
</comment>
<proteinExistence type="inferred from homology"/>
<dbReference type="InterPro" id="IPR036866">
    <property type="entry name" value="RibonucZ/Hydroxyglut_hydro"/>
</dbReference>
<dbReference type="NCBIfam" id="NF012229">
    <property type="entry name" value="bla_class_B_core"/>
    <property type="match status" value="1"/>
</dbReference>
<organism evidence="14 15">
    <name type="scientific">Lysobacter arenosi</name>
    <dbReference type="NCBI Taxonomy" id="2795387"/>
    <lineage>
        <taxon>Bacteria</taxon>
        <taxon>Pseudomonadati</taxon>
        <taxon>Pseudomonadota</taxon>
        <taxon>Gammaproteobacteria</taxon>
        <taxon>Lysobacterales</taxon>
        <taxon>Lysobacteraceae</taxon>
        <taxon>Lysobacter</taxon>
    </lineage>
</organism>
<keyword evidence="7 12" id="KW-0732">Signal</keyword>
<dbReference type="InterPro" id="IPR050855">
    <property type="entry name" value="NDM-1-like"/>
</dbReference>